<dbReference type="GO" id="GO:0016020">
    <property type="term" value="C:membrane"/>
    <property type="evidence" value="ECO:0007669"/>
    <property type="project" value="InterPro"/>
</dbReference>
<keyword evidence="6" id="KW-0418">Kinase</keyword>
<dbReference type="Gene3D" id="3.30.450.40">
    <property type="match status" value="4"/>
</dbReference>
<evidence type="ECO:0000313" key="11">
    <source>
        <dbReference type="Proteomes" id="UP001149140"/>
    </source>
</evidence>
<dbReference type="Gene3D" id="3.30.565.10">
    <property type="entry name" value="Histidine kinase-like ATPase, C-terminal domain"/>
    <property type="match status" value="1"/>
</dbReference>
<keyword evidence="8" id="KW-0902">Two-component regulatory system</keyword>
<dbReference type="InterPro" id="IPR003018">
    <property type="entry name" value="GAF"/>
</dbReference>
<dbReference type="SUPFAM" id="SSF55781">
    <property type="entry name" value="GAF domain-like"/>
    <property type="match status" value="4"/>
</dbReference>
<dbReference type="PANTHER" id="PTHR24421:SF10">
    <property type="entry name" value="NITRATE_NITRITE SENSOR PROTEIN NARQ"/>
    <property type="match status" value="1"/>
</dbReference>
<dbReference type="GO" id="GO:0000155">
    <property type="term" value="F:phosphorelay sensor kinase activity"/>
    <property type="evidence" value="ECO:0007669"/>
    <property type="project" value="InterPro"/>
</dbReference>
<dbReference type="Gene3D" id="1.20.5.1930">
    <property type="match status" value="1"/>
</dbReference>
<accession>A0A9X3MS83</accession>
<evidence type="ECO:0000256" key="3">
    <source>
        <dbReference type="ARBA" id="ARBA00022553"/>
    </source>
</evidence>
<dbReference type="GO" id="GO:0046983">
    <property type="term" value="F:protein dimerization activity"/>
    <property type="evidence" value="ECO:0007669"/>
    <property type="project" value="InterPro"/>
</dbReference>
<evidence type="ECO:0000256" key="4">
    <source>
        <dbReference type="ARBA" id="ARBA00022679"/>
    </source>
</evidence>
<feature type="domain" description="GAF" evidence="9">
    <location>
        <begin position="27"/>
        <end position="177"/>
    </location>
</feature>
<keyword evidence="5" id="KW-0547">Nucleotide-binding</keyword>
<dbReference type="Pfam" id="PF01590">
    <property type="entry name" value="GAF"/>
    <property type="match status" value="3"/>
</dbReference>
<feature type="domain" description="GAF" evidence="9">
    <location>
        <begin position="367"/>
        <end position="516"/>
    </location>
</feature>
<reference evidence="10" key="1">
    <citation type="submission" date="2022-10" db="EMBL/GenBank/DDBJ databases">
        <title>The WGS of Solirubrobacter ginsenosidimutans DSM 21036.</title>
        <authorList>
            <person name="Jiang Z."/>
        </authorList>
    </citation>
    <scope>NUCLEOTIDE SEQUENCE</scope>
    <source>
        <strain evidence="10">DSM 21036</strain>
    </source>
</reference>
<feature type="domain" description="GAF" evidence="9">
    <location>
        <begin position="537"/>
        <end position="684"/>
    </location>
</feature>
<feature type="domain" description="GAF" evidence="9">
    <location>
        <begin position="198"/>
        <end position="346"/>
    </location>
</feature>
<evidence type="ECO:0000256" key="6">
    <source>
        <dbReference type="ARBA" id="ARBA00022777"/>
    </source>
</evidence>
<evidence type="ECO:0000256" key="7">
    <source>
        <dbReference type="ARBA" id="ARBA00022840"/>
    </source>
</evidence>
<organism evidence="10 11">
    <name type="scientific">Solirubrobacter ginsenosidimutans</name>
    <dbReference type="NCBI Taxonomy" id="490573"/>
    <lineage>
        <taxon>Bacteria</taxon>
        <taxon>Bacillati</taxon>
        <taxon>Actinomycetota</taxon>
        <taxon>Thermoleophilia</taxon>
        <taxon>Solirubrobacterales</taxon>
        <taxon>Solirubrobacteraceae</taxon>
        <taxon>Solirubrobacter</taxon>
    </lineage>
</organism>
<evidence type="ECO:0000256" key="2">
    <source>
        <dbReference type="ARBA" id="ARBA00012438"/>
    </source>
</evidence>
<keyword evidence="3" id="KW-0597">Phosphoprotein</keyword>
<evidence type="ECO:0000259" key="9">
    <source>
        <dbReference type="SMART" id="SM00065"/>
    </source>
</evidence>
<dbReference type="InterPro" id="IPR036890">
    <property type="entry name" value="HATPase_C_sf"/>
</dbReference>
<keyword evidence="4" id="KW-0808">Transferase</keyword>
<dbReference type="Proteomes" id="UP001149140">
    <property type="component" value="Unassembled WGS sequence"/>
</dbReference>
<comment type="catalytic activity">
    <reaction evidence="1">
        <text>ATP + protein L-histidine = ADP + protein N-phospho-L-histidine.</text>
        <dbReference type="EC" id="2.7.13.3"/>
    </reaction>
</comment>
<dbReference type="SUPFAM" id="SSF55874">
    <property type="entry name" value="ATPase domain of HSP90 chaperone/DNA topoisomerase II/histidine kinase"/>
    <property type="match status" value="1"/>
</dbReference>
<dbReference type="InterPro" id="IPR029016">
    <property type="entry name" value="GAF-like_dom_sf"/>
</dbReference>
<evidence type="ECO:0000313" key="10">
    <source>
        <dbReference type="EMBL" id="MDA0158708.1"/>
    </source>
</evidence>
<keyword evidence="7" id="KW-0067">ATP-binding</keyword>
<dbReference type="EMBL" id="JAPDOD010000001">
    <property type="protein sequence ID" value="MDA0158708.1"/>
    <property type="molecule type" value="Genomic_DNA"/>
</dbReference>
<dbReference type="Pfam" id="PF07730">
    <property type="entry name" value="HisKA_3"/>
    <property type="match status" value="1"/>
</dbReference>
<dbReference type="EC" id="2.7.13.3" evidence="2"/>
<keyword evidence="11" id="KW-1185">Reference proteome</keyword>
<protein>
    <recommendedName>
        <fullName evidence="2">histidine kinase</fullName>
        <ecNumber evidence="2">2.7.13.3</ecNumber>
    </recommendedName>
</protein>
<proteinExistence type="predicted"/>
<dbReference type="RefSeq" id="WP_270037302.1">
    <property type="nucleotide sequence ID" value="NZ_JAPDOD010000001.1"/>
</dbReference>
<dbReference type="AlphaFoldDB" id="A0A9X3MS83"/>
<dbReference type="PANTHER" id="PTHR24421">
    <property type="entry name" value="NITRATE/NITRITE SENSOR PROTEIN NARX-RELATED"/>
    <property type="match status" value="1"/>
</dbReference>
<comment type="caution">
    <text evidence="10">The sequence shown here is derived from an EMBL/GenBank/DDBJ whole genome shotgun (WGS) entry which is preliminary data.</text>
</comment>
<dbReference type="Pfam" id="PF13185">
    <property type="entry name" value="GAF_2"/>
    <property type="match status" value="1"/>
</dbReference>
<gene>
    <name evidence="10" type="ORF">OM076_00410</name>
</gene>
<name>A0A9X3MS83_9ACTN</name>
<dbReference type="SMART" id="SM00065">
    <property type="entry name" value="GAF"/>
    <property type="match status" value="4"/>
</dbReference>
<dbReference type="CDD" id="cd16917">
    <property type="entry name" value="HATPase_UhpB-NarQ-NarX-like"/>
    <property type="match status" value="1"/>
</dbReference>
<dbReference type="InterPro" id="IPR050482">
    <property type="entry name" value="Sensor_HK_TwoCompSys"/>
</dbReference>
<evidence type="ECO:0000256" key="1">
    <source>
        <dbReference type="ARBA" id="ARBA00000085"/>
    </source>
</evidence>
<sequence>MSASDLTMAEQQAALRRVAVLVANGAAPVIIFEAIAREVAELLRPRLVQIYRWERDGSVTIAGTWGDGPNPFPAGSKWAWNDPSLVAMREQMRTGQPVRIEDVAEDIAGDPVEAGVRVGIGSAAAAPVVVDGAGWGHIGVAMAKGMPLPDRIEERLADFTELVATAISSSETREQLTRLADEQAALRRVAMLVARGAPPPDVFDAVAEELGRLLDAASSGLIRFDGEQTATVVAGWGRLGEVVTTGTRLPLGGVNVVTKIARSGRPARIDDVGPEASGEIGERARRLKTNTAIGCPIRVAGRLWGAIVAAALRGATMPNDAGPRLEQFTELIATAISNTEARVELARLLDEQAALRRVATLVAEEAPAEELFAKVATEVAGVFGQRIDTAILRYEPDGTATVVAVCGEQPQGGIRVGVRMPLDGSGISATVYRERRPVRLDDYDSADGSIAERAKVHGIRAAVGCPILVRGRPWGAMVVAHYEQQPFPADAERHVSQFTELVATAIANAEARAELQRLAAEQAVLRRVATLVAEEAAPTDLFDAVIAEVRQLLGAAQAGMMRYESSQEAMIVAQIGQDPSIVRAGMRVSLEGDSVTARVLRSGRPARIDLSEEGHGDVADLARRTNIHVTIGAPITVESRLWGVIAASWKAGELPPTGSEERLAELAGLIDTAIANAHSRDQLTASRARVITAGDEARRRVARDLHDGAQQRLVHSIVTLKLAQRVHREDPELSASLLAEALDHAEQGNVELRELAHGILPAVLTRGGLADAIDSLVARLALPIHVEVPRTRLPPEIESSAYFIVAEALTNVVKHAHAATAGVIATLSSGTLTVEVRDDGVGGADPDGYGLLGIADRAAALGGRMRIDSPAGAGTVLTVALPLA</sequence>
<dbReference type="GO" id="GO:0005524">
    <property type="term" value="F:ATP binding"/>
    <property type="evidence" value="ECO:0007669"/>
    <property type="project" value="UniProtKB-KW"/>
</dbReference>
<dbReference type="InterPro" id="IPR003594">
    <property type="entry name" value="HATPase_dom"/>
</dbReference>
<evidence type="ECO:0000256" key="8">
    <source>
        <dbReference type="ARBA" id="ARBA00023012"/>
    </source>
</evidence>
<dbReference type="InterPro" id="IPR011712">
    <property type="entry name" value="Sig_transdc_His_kin_sub3_dim/P"/>
</dbReference>
<evidence type="ECO:0000256" key="5">
    <source>
        <dbReference type="ARBA" id="ARBA00022741"/>
    </source>
</evidence>
<dbReference type="Pfam" id="PF02518">
    <property type="entry name" value="HATPase_c"/>
    <property type="match status" value="1"/>
</dbReference>